<evidence type="ECO:0000256" key="1">
    <source>
        <dbReference type="SAM" id="Phobius"/>
    </source>
</evidence>
<accession>A0AAI9DB57</accession>
<proteinExistence type="predicted"/>
<protein>
    <submittedName>
        <fullName evidence="2">Uncharacterized protein</fullName>
    </submittedName>
</protein>
<dbReference type="AlphaFoldDB" id="A0AAI9DB57"/>
<sequence>MDTSFNDAIGEYAKAVQNKQPNFSKVITDQQHEIIKAENDARGKLTTFFVRGFFLSLLGGFFCVLLYNYCAINWIESLHAKGLSDEASKITLLELDKVLSIIITALGTSLGFIIGYYFKEKKG</sequence>
<name>A0AAI9DB57_PROST</name>
<reference evidence="2" key="1">
    <citation type="submission" date="2024-02" db="EMBL/GenBank/DDBJ databases">
        <authorList>
            <consortium name="Clinical and Environmental Microbiology Branch: Whole genome sequencing antimicrobial resistance pathogens in the healthcare setting"/>
        </authorList>
    </citation>
    <scope>NUCLEOTIDE SEQUENCE</scope>
    <source>
        <strain evidence="2">2021GO-0154</strain>
    </source>
</reference>
<keyword evidence="1" id="KW-0472">Membrane</keyword>
<keyword evidence="1" id="KW-1133">Transmembrane helix</keyword>
<keyword evidence="1" id="KW-0812">Transmembrane</keyword>
<feature type="transmembrane region" description="Helical" evidence="1">
    <location>
        <begin position="98"/>
        <end position="118"/>
    </location>
</feature>
<feature type="transmembrane region" description="Helical" evidence="1">
    <location>
        <begin position="48"/>
        <end position="69"/>
    </location>
</feature>
<organism evidence="2">
    <name type="scientific">Providencia stuartii</name>
    <dbReference type="NCBI Taxonomy" id="588"/>
    <lineage>
        <taxon>Bacteria</taxon>
        <taxon>Pseudomonadati</taxon>
        <taxon>Pseudomonadota</taxon>
        <taxon>Gammaproteobacteria</taxon>
        <taxon>Enterobacterales</taxon>
        <taxon>Morganellaceae</taxon>
        <taxon>Providencia</taxon>
    </lineage>
</organism>
<dbReference type="EMBL" id="ABMABF030000005">
    <property type="protein sequence ID" value="EMJ5133946.1"/>
    <property type="molecule type" value="Genomic_DNA"/>
</dbReference>
<gene>
    <name evidence="2" type="ORF">RG298_001656</name>
</gene>
<comment type="caution">
    <text evidence="2">The sequence shown here is derived from an EMBL/GenBank/DDBJ whole genome shotgun (WGS) entry which is preliminary data.</text>
</comment>
<evidence type="ECO:0000313" key="2">
    <source>
        <dbReference type="EMBL" id="EMJ5133946.1"/>
    </source>
</evidence>